<dbReference type="AlphaFoldDB" id="I0EK52"/>
<dbReference type="EMBL" id="CP003479">
    <property type="protein sequence ID" value="AFI03321.1"/>
    <property type="molecule type" value="Genomic_DNA"/>
</dbReference>
<dbReference type="PATRIC" id="fig|182217.3.peg.24"/>
<evidence type="ECO:0000313" key="3">
    <source>
        <dbReference type="Proteomes" id="UP000005010"/>
    </source>
</evidence>
<evidence type="ECO:0000313" key="2">
    <source>
        <dbReference type="EMBL" id="AFI03321.1"/>
    </source>
</evidence>
<sequence length="151" mass="17273">MCGSIFLYFLILKKFPNIKECLTKSLILVCLFGFFLLNVNNYSIMEKPKPIILFVLFAIIWFVLFCCFVSKAVKNNKIAFIMLCLLCIGSLIACFIFSNEIVESLAGKGLFKITSDEWNNLIKAIKEVLNIIFDFTTEKSQQICCKVPQNI</sequence>
<evidence type="ECO:0000256" key="1">
    <source>
        <dbReference type="SAM" id="Phobius"/>
    </source>
</evidence>
<protein>
    <submittedName>
        <fullName evidence="2">Uncharacterized protein</fullName>
    </submittedName>
</protein>
<name>I0EK52_HELC0</name>
<keyword evidence="1" id="KW-0812">Transmembrane</keyword>
<feature type="transmembrane region" description="Helical" evidence="1">
    <location>
        <begin position="21"/>
        <end position="39"/>
    </location>
</feature>
<dbReference type="KEGG" id="hce:HCW_00110"/>
<accession>I0EK52</accession>
<dbReference type="HOGENOM" id="CLU_1728833_0_0_7"/>
<proteinExistence type="predicted"/>
<gene>
    <name evidence="2" type="ordered locus">HCW_00110</name>
</gene>
<keyword evidence="1" id="KW-1133">Transmembrane helix</keyword>
<feature type="transmembrane region" description="Helical" evidence="1">
    <location>
        <begin position="78"/>
        <end position="98"/>
    </location>
</feature>
<keyword evidence="3" id="KW-1185">Reference proteome</keyword>
<organism evidence="2 3">
    <name type="scientific">Helicobacter cetorum (strain ATCC BAA-429 / MIT 00-7128)</name>
    <dbReference type="NCBI Taxonomy" id="182217"/>
    <lineage>
        <taxon>Bacteria</taxon>
        <taxon>Pseudomonadati</taxon>
        <taxon>Campylobacterota</taxon>
        <taxon>Epsilonproteobacteria</taxon>
        <taxon>Campylobacterales</taxon>
        <taxon>Helicobacteraceae</taxon>
        <taxon>Helicobacter</taxon>
    </lineage>
</organism>
<keyword evidence="1" id="KW-0472">Membrane</keyword>
<feature type="transmembrane region" description="Helical" evidence="1">
    <location>
        <begin position="51"/>
        <end position="69"/>
    </location>
</feature>
<reference evidence="3" key="1">
    <citation type="submission" date="2012-04" db="EMBL/GenBank/DDBJ databases">
        <title>Complete genome sequence of Helicobacter cetorum strain MIT 00-7128.</title>
        <authorList>
            <person name="Kersulyte D."/>
            <person name="Berg D.E."/>
        </authorList>
    </citation>
    <scope>NUCLEOTIDE SEQUENCE [LARGE SCALE GENOMIC DNA]</scope>
    <source>
        <strain evidence="3">MIT 00-7128</strain>
    </source>
</reference>
<dbReference type="STRING" id="182217.HCW_00110"/>
<dbReference type="Proteomes" id="UP000005010">
    <property type="component" value="Chromosome"/>
</dbReference>